<dbReference type="Proteomes" id="UP000029964">
    <property type="component" value="Unassembled WGS sequence"/>
</dbReference>
<dbReference type="PANTHER" id="PTHR33112:SF10">
    <property type="entry name" value="TOL"/>
    <property type="match status" value="1"/>
</dbReference>
<evidence type="ECO:0000256" key="1">
    <source>
        <dbReference type="SAM" id="MobiDB-lite"/>
    </source>
</evidence>
<gene>
    <name evidence="2" type="ORF">ACRE_045740</name>
</gene>
<organism evidence="2 3">
    <name type="scientific">Hapsidospora chrysogenum (strain ATCC 11550 / CBS 779.69 / DSM 880 / IAM 14645 / JCM 23072 / IMI 49137)</name>
    <name type="common">Acremonium chrysogenum</name>
    <dbReference type="NCBI Taxonomy" id="857340"/>
    <lineage>
        <taxon>Eukaryota</taxon>
        <taxon>Fungi</taxon>
        <taxon>Dikarya</taxon>
        <taxon>Ascomycota</taxon>
        <taxon>Pezizomycotina</taxon>
        <taxon>Sordariomycetes</taxon>
        <taxon>Hypocreomycetidae</taxon>
        <taxon>Hypocreales</taxon>
        <taxon>Bionectriaceae</taxon>
        <taxon>Hapsidospora</taxon>
    </lineage>
</organism>
<dbReference type="PANTHER" id="PTHR33112">
    <property type="entry name" value="DOMAIN PROTEIN, PUTATIVE-RELATED"/>
    <property type="match status" value="1"/>
</dbReference>
<evidence type="ECO:0008006" key="4">
    <source>
        <dbReference type="Google" id="ProtNLM"/>
    </source>
</evidence>
<accession>A0A086T5J9</accession>
<evidence type="ECO:0000313" key="3">
    <source>
        <dbReference type="Proteomes" id="UP000029964"/>
    </source>
</evidence>
<feature type="region of interest" description="Disordered" evidence="1">
    <location>
        <begin position="520"/>
        <end position="561"/>
    </location>
</feature>
<reference evidence="3" key="1">
    <citation type="journal article" date="2014" name="Genome Announc.">
        <title>Genome sequence and annotation of Acremonium chrysogenum, producer of the beta-lactam antibiotic cephalosporin C.</title>
        <authorList>
            <person name="Terfehr D."/>
            <person name="Dahlmann T.A."/>
            <person name="Specht T."/>
            <person name="Zadra I."/>
            <person name="Kuernsteiner H."/>
            <person name="Kueck U."/>
        </authorList>
    </citation>
    <scope>NUCLEOTIDE SEQUENCE [LARGE SCALE GENOMIC DNA]</scope>
    <source>
        <strain evidence="3">ATCC 11550 / CBS 779.69 / DSM 880 / IAM 14645 / JCM 23072 / IMI 49137</strain>
    </source>
</reference>
<keyword evidence="3" id="KW-1185">Reference proteome</keyword>
<proteinExistence type="predicted"/>
<dbReference type="OrthoDB" id="5362512at2759"/>
<sequence length="803" mass="90626">MRETRPTLCQECISFFTSPIIKVSDHEQLKPLFSMSHGTVPNDWNDHFMSEHMTQSQSSLAKFMRKLHESHGVHAKPMACTNCAIMSEEIMCSDLTCNADPQWKILPLVKFHPDGRFSLALACCRTASLSGTLVVDRFLPFRNTLCIKLNGAATASHGWMNTASNDTEVAQRLKAWISEPIHSAINGRVPRLTGDLPVVPTRLIKIVLGQRPTATLVNVDEADSKLRWGVLVVPFVHSANVPLRLTTQSEPSWRAGIALGTLPAWLQTHMINLSRWGVSYMWADVFCLYQDRGPVNPDELAHHTNIAAVLARSAVTIVEMQAADTRPLLISKEPTVLSPTWTDDNGSMRSPGSYRLVNARQFTRYVLRQPVLWSGRVATSLLLSNRIVYALPDQLWWRRADDDLRLAHNASCNRAKFAVGYSDAPRALTVPNIKRLMKDGPRDRFTWTRMAQDFLRLTWESMEERDQFVGILCSAYLSMTQPPNTPEMLSSSWGIWSRWVFADLLWVTYSSRRRRGYFHQSLTGEQPGGKPNGSKDTGSKDTSRRIRLTASRYPSDAPRKPPTWSWASMQPMMRSWMGLLLDWPLERGLTADMPVLEGENPDDSESFWVARLRHPIGGDDDRVIMQETHLDLDRDYDLPAPCPCLIMDSPLLPGQLRLGTTGGFNLWLQETDDPESESMVRANADIWIDTVPQFPGPWTVDVHLAVIRVEAHPLRDSDGGIIQRQLHCLILVHPVSEKEKSSLGKFMRYGRADIRGGRLANSFARNDRSSWITPEISKSLQDELSEGIRRGTNVPGQYVYGLE</sequence>
<protein>
    <recommendedName>
        <fullName evidence="4">Heterokaryon incompatibility domain-containing protein</fullName>
    </recommendedName>
</protein>
<dbReference type="AlphaFoldDB" id="A0A086T5J9"/>
<evidence type="ECO:0000313" key="2">
    <source>
        <dbReference type="EMBL" id="KFH44631.1"/>
    </source>
</evidence>
<dbReference type="EMBL" id="JPKY01000045">
    <property type="protein sequence ID" value="KFH44631.1"/>
    <property type="molecule type" value="Genomic_DNA"/>
</dbReference>
<name>A0A086T5J9_HAPC1</name>
<comment type="caution">
    <text evidence="2">The sequence shown here is derived from an EMBL/GenBank/DDBJ whole genome shotgun (WGS) entry which is preliminary data.</text>
</comment>
<dbReference type="HOGENOM" id="CLU_350522_0_0_1"/>